<evidence type="ECO:0000313" key="4">
    <source>
        <dbReference type="Proteomes" id="UP001530400"/>
    </source>
</evidence>
<dbReference type="EMBL" id="JALLPJ020000204">
    <property type="protein sequence ID" value="KAL3798755.1"/>
    <property type="molecule type" value="Genomic_DNA"/>
</dbReference>
<feature type="transmembrane region" description="Helical" evidence="2">
    <location>
        <begin position="47"/>
        <end position="76"/>
    </location>
</feature>
<proteinExistence type="predicted"/>
<reference evidence="3 4" key="1">
    <citation type="submission" date="2024-10" db="EMBL/GenBank/DDBJ databases">
        <title>Updated reference genomes for cyclostephanoid diatoms.</title>
        <authorList>
            <person name="Roberts W.R."/>
            <person name="Alverson A.J."/>
        </authorList>
    </citation>
    <scope>NUCLEOTIDE SEQUENCE [LARGE SCALE GENOMIC DNA]</scope>
    <source>
        <strain evidence="3 4">AJA010-31</strain>
    </source>
</reference>
<feature type="region of interest" description="Disordered" evidence="1">
    <location>
        <begin position="81"/>
        <end position="116"/>
    </location>
</feature>
<sequence>MARKRVRIGKDGNVITDGEEGVSSGGRRCGLPSYVDVFGFHLELKHFLLVLVLIGLTMGGVGAALFLSFLTIYTVYQRRLASSSSSSGGGSRWKDGKATGTNIKGVGDLPKPPKGG</sequence>
<comment type="caution">
    <text evidence="3">The sequence shown here is derived from an EMBL/GenBank/DDBJ whole genome shotgun (WGS) entry which is preliminary data.</text>
</comment>
<dbReference type="Proteomes" id="UP001530400">
    <property type="component" value="Unassembled WGS sequence"/>
</dbReference>
<keyword evidence="4" id="KW-1185">Reference proteome</keyword>
<evidence type="ECO:0000313" key="3">
    <source>
        <dbReference type="EMBL" id="KAL3798755.1"/>
    </source>
</evidence>
<keyword evidence="2" id="KW-0812">Transmembrane</keyword>
<gene>
    <name evidence="3" type="ORF">ACHAWO_011999</name>
</gene>
<evidence type="ECO:0000256" key="2">
    <source>
        <dbReference type="SAM" id="Phobius"/>
    </source>
</evidence>
<keyword evidence="2" id="KW-0472">Membrane</keyword>
<accession>A0ABD3QEB3</accession>
<evidence type="ECO:0000256" key="1">
    <source>
        <dbReference type="SAM" id="MobiDB-lite"/>
    </source>
</evidence>
<organism evidence="3 4">
    <name type="scientific">Cyclotella atomus</name>
    <dbReference type="NCBI Taxonomy" id="382360"/>
    <lineage>
        <taxon>Eukaryota</taxon>
        <taxon>Sar</taxon>
        <taxon>Stramenopiles</taxon>
        <taxon>Ochrophyta</taxon>
        <taxon>Bacillariophyta</taxon>
        <taxon>Coscinodiscophyceae</taxon>
        <taxon>Thalassiosirophycidae</taxon>
        <taxon>Stephanodiscales</taxon>
        <taxon>Stephanodiscaceae</taxon>
        <taxon>Cyclotella</taxon>
    </lineage>
</organism>
<name>A0ABD3QEB3_9STRA</name>
<protein>
    <submittedName>
        <fullName evidence="3">Uncharacterized protein</fullName>
    </submittedName>
</protein>
<dbReference type="AlphaFoldDB" id="A0ABD3QEB3"/>
<keyword evidence="2" id="KW-1133">Transmembrane helix</keyword>